<keyword evidence="4" id="KW-1134">Transmembrane beta strand</keyword>
<evidence type="ECO:0000256" key="3">
    <source>
        <dbReference type="ARBA" id="ARBA00022448"/>
    </source>
</evidence>
<dbReference type="STRING" id="1560201.NG42_16045"/>
<evidence type="ECO:0000256" key="4">
    <source>
        <dbReference type="ARBA" id="ARBA00022452"/>
    </source>
</evidence>
<evidence type="ECO:0000313" key="13">
    <source>
        <dbReference type="EMBL" id="KOC90557.1"/>
    </source>
</evidence>
<dbReference type="OrthoDB" id="6554712at2"/>
<keyword evidence="9" id="KW-1029">Fimbrium biogenesis</keyword>
<feature type="domain" description="PapC-like C-terminal" evidence="10">
    <location>
        <begin position="758"/>
        <end position="813"/>
    </location>
</feature>
<dbReference type="PANTHER" id="PTHR30451:SF10">
    <property type="entry name" value="OUTER MEMBRANE USHER PROTEIN YFCU-RELATED"/>
    <property type="match status" value="1"/>
</dbReference>
<organism evidence="12 15">
    <name type="scientific">Winslowiella iniecta</name>
    <dbReference type="NCBI Taxonomy" id="1560201"/>
    <lineage>
        <taxon>Bacteria</taxon>
        <taxon>Pseudomonadati</taxon>
        <taxon>Pseudomonadota</taxon>
        <taxon>Gammaproteobacteria</taxon>
        <taxon>Enterobacterales</taxon>
        <taxon>Erwiniaceae</taxon>
        <taxon>Winslowiella</taxon>
    </lineage>
</organism>
<dbReference type="GO" id="GO:0009279">
    <property type="term" value="C:cell outer membrane"/>
    <property type="evidence" value="ECO:0007669"/>
    <property type="project" value="UniProtKB-SubCell"/>
</dbReference>
<reference evidence="14 15" key="1">
    <citation type="journal article" date="2015" name="Int. J. Syst. Evol. Microbiol.">
        <title>Erwinia iniecta sp. nov., isolated from Russian wheat aphids (Diuraphis noxia).</title>
        <authorList>
            <person name="Campillo T."/>
            <person name="Luna E."/>
            <person name="Portier P."/>
            <person name="Fischer-Le Saux M."/>
            <person name="Lapitan N."/>
            <person name="Tisserat N.A."/>
            <person name="Leach J.E."/>
        </authorList>
    </citation>
    <scope>NUCLEOTIDE SEQUENCE [LARGE SCALE GENOMIC DNA]</scope>
    <source>
        <strain evidence="12 15">B120</strain>
        <strain evidence="13 14">B149</strain>
    </source>
</reference>
<dbReference type="Pfam" id="PF13954">
    <property type="entry name" value="PapC_N"/>
    <property type="match status" value="1"/>
</dbReference>
<dbReference type="InterPro" id="IPR018030">
    <property type="entry name" value="Fimbrial_membr_usher_CS"/>
</dbReference>
<dbReference type="InterPro" id="IPR037224">
    <property type="entry name" value="PapC_N_sf"/>
</dbReference>
<accession>A0A0L7SZL6</accession>
<evidence type="ECO:0000256" key="1">
    <source>
        <dbReference type="ARBA" id="ARBA00004571"/>
    </source>
</evidence>
<dbReference type="InterPro" id="IPR043142">
    <property type="entry name" value="PapC-like_C_sf"/>
</dbReference>
<dbReference type="Gene3D" id="2.60.40.3110">
    <property type="match status" value="1"/>
</dbReference>
<comment type="caution">
    <text evidence="12">The sequence shown here is derived from an EMBL/GenBank/DDBJ whole genome shotgun (WGS) entry which is preliminary data.</text>
</comment>
<evidence type="ECO:0000259" key="11">
    <source>
        <dbReference type="Pfam" id="PF13954"/>
    </source>
</evidence>
<dbReference type="Pfam" id="PF13953">
    <property type="entry name" value="PapC_C"/>
    <property type="match status" value="1"/>
</dbReference>
<evidence type="ECO:0000256" key="6">
    <source>
        <dbReference type="ARBA" id="ARBA00022729"/>
    </source>
</evidence>
<dbReference type="Proteomes" id="UP000037088">
    <property type="component" value="Unassembled WGS sequence"/>
</dbReference>
<dbReference type="PATRIC" id="fig|1560201.3.peg.3399"/>
<protein>
    <submittedName>
        <fullName evidence="12">Fimbrial assembly protein</fullName>
    </submittedName>
</protein>
<evidence type="ECO:0000256" key="9">
    <source>
        <dbReference type="RuleBase" id="RU003884"/>
    </source>
</evidence>
<evidence type="ECO:0000256" key="7">
    <source>
        <dbReference type="ARBA" id="ARBA00023136"/>
    </source>
</evidence>
<name>A0A0L7SZL6_9GAMM</name>
<dbReference type="Pfam" id="PF00577">
    <property type="entry name" value="Usher"/>
    <property type="match status" value="1"/>
</dbReference>
<keyword evidence="8 9" id="KW-0998">Cell outer membrane</keyword>
<proteinExistence type="inferred from homology"/>
<dbReference type="InterPro" id="IPR025885">
    <property type="entry name" value="PapC_N"/>
</dbReference>
<comment type="subcellular location">
    <subcellularLocation>
        <location evidence="1 9">Cell outer membrane</location>
        <topology evidence="1 9">Multi-pass membrane protein</topology>
    </subcellularLocation>
</comment>
<dbReference type="Gene3D" id="3.10.20.410">
    <property type="match status" value="1"/>
</dbReference>
<dbReference type="InterPro" id="IPR000015">
    <property type="entry name" value="Fimb_usher"/>
</dbReference>
<comment type="similarity">
    <text evidence="2 9">Belongs to the fimbrial export usher family.</text>
</comment>
<dbReference type="PANTHER" id="PTHR30451">
    <property type="entry name" value="OUTER MEMBRANE USHER PROTEIN"/>
    <property type="match status" value="1"/>
</dbReference>
<dbReference type="EMBL" id="JRXF01000029">
    <property type="protein sequence ID" value="KOC90557.1"/>
    <property type="molecule type" value="Genomic_DNA"/>
</dbReference>
<dbReference type="Gene3D" id="2.60.40.2610">
    <property type="entry name" value="Outer membrane usher protein FimD, plug domain"/>
    <property type="match status" value="1"/>
</dbReference>
<keyword evidence="7 9" id="KW-0472">Membrane</keyword>
<evidence type="ECO:0000313" key="14">
    <source>
        <dbReference type="Proteomes" id="UP000036851"/>
    </source>
</evidence>
<dbReference type="PROSITE" id="PS01151">
    <property type="entry name" value="FIMBRIAL_USHER"/>
    <property type="match status" value="1"/>
</dbReference>
<evidence type="ECO:0000313" key="15">
    <source>
        <dbReference type="Proteomes" id="UP000037088"/>
    </source>
</evidence>
<evidence type="ECO:0000256" key="2">
    <source>
        <dbReference type="ARBA" id="ARBA00008064"/>
    </source>
</evidence>
<dbReference type="InterPro" id="IPR025949">
    <property type="entry name" value="PapC-like_C"/>
</dbReference>
<dbReference type="Proteomes" id="UP000036851">
    <property type="component" value="Unassembled WGS sequence"/>
</dbReference>
<dbReference type="SUPFAM" id="SSF141729">
    <property type="entry name" value="FimD N-terminal domain-like"/>
    <property type="match status" value="1"/>
</dbReference>
<dbReference type="AlphaFoldDB" id="A0A0L7SZL6"/>
<dbReference type="EMBL" id="JRXE01000023">
    <property type="protein sequence ID" value="KOC88563.1"/>
    <property type="molecule type" value="Genomic_DNA"/>
</dbReference>
<evidence type="ECO:0000259" key="10">
    <source>
        <dbReference type="Pfam" id="PF13953"/>
    </source>
</evidence>
<evidence type="ECO:0000313" key="12">
    <source>
        <dbReference type="EMBL" id="KOC88563.1"/>
    </source>
</evidence>
<evidence type="ECO:0000256" key="5">
    <source>
        <dbReference type="ARBA" id="ARBA00022692"/>
    </source>
</evidence>
<dbReference type="GO" id="GO:0015473">
    <property type="term" value="F:fimbrial usher porin activity"/>
    <property type="evidence" value="ECO:0007669"/>
    <property type="project" value="InterPro"/>
</dbReference>
<gene>
    <name evidence="12" type="ORF">NG42_16045</name>
    <name evidence="13" type="ORF">NG43_16945</name>
</gene>
<dbReference type="RefSeq" id="WP_052900703.1">
    <property type="nucleotide sequence ID" value="NZ_JRXE01000023.1"/>
</dbReference>
<keyword evidence="3 9" id="KW-0813">Transport</keyword>
<dbReference type="GO" id="GO:0009297">
    <property type="term" value="P:pilus assembly"/>
    <property type="evidence" value="ECO:0007669"/>
    <property type="project" value="InterPro"/>
</dbReference>
<sequence>MASLSSRKKILAVCVALPFCRSDPAEANVDFNTAVLDINDRNAIDLSHFSNDGYVLPGEYLLDVKINKATINQQMISYLADPLSGNPSRLCLPPDLINRMALKKEASEKVTLWNNKKCADISRIEGAQVSNKIGQGALQINIPQASMKYSDPDWVPPEQWDHGIPGLLADYSVSGQIGKRYGRGESHSSYNSFSSYGTLGANAGSWRLRADYQAYTARNRLQNKSEFAWNQIYAFRTLPEQAARLAAGELYLDSSVFSSFRYTGVNLRSDERMLPPNLQGYAPEVRGVAASNAKVTILQEGRVLYETTVSAGPFVIQDLSSSVRGRLDVRVEEENGKVSTFQVNTASLPYLTRPGHVRYNTAVGLLSNRDHRIPGPGMAMGDFSWGMTNSWSLYGGSLLAGNYNALNAGIGVDLYALGAMSLDATESWVRLPGRSSEMGTSLKINYAKRFDAWNSQISFAGYRFSQRKYMDMSQYLAARFQNNEDYSRREKQSYTVTANKTFWADDPGKALTTYLSYSHQQYWNSTVRERLDLSLSKLIDVGNIKNVSVSMSAYKSKQHNADEYGGALTISVPLQGRRRAGYNLNIANRDTTQTASWSDYSDPDNSWQVTAGVNQRGKAVGGGSYTHESPYSTLNVNSSYQQDSYTSLSGTLRSGMTATEHGAAIHRNSMNGASRIMVSTGDISGVPINNGRAKTNHFGVAVVSNVNSYYDTTTRIDVNKLDDDVEAMRAVVQGTLTEGAIGYRNFDVVRGEKMFAVLRTVDGVAPPFGAIVMSKQGREISVVNDDGSVYLSGVKQEETLDVAWGGSKKCQIRVPANYKSLSQLLLPCE</sequence>
<evidence type="ECO:0000256" key="8">
    <source>
        <dbReference type="ARBA" id="ARBA00023237"/>
    </source>
</evidence>
<dbReference type="InterPro" id="IPR042186">
    <property type="entry name" value="FimD_plug_dom"/>
</dbReference>
<keyword evidence="15" id="KW-1185">Reference proteome</keyword>
<dbReference type="Gene3D" id="2.60.40.2070">
    <property type="match status" value="1"/>
</dbReference>
<keyword evidence="6" id="KW-0732">Signal</keyword>
<keyword evidence="5 9" id="KW-0812">Transmembrane</keyword>
<feature type="domain" description="PapC N-terminal" evidence="11">
    <location>
        <begin position="31"/>
        <end position="174"/>
    </location>
</feature>